<dbReference type="EC" id="3.6.5.-" evidence="7"/>
<dbReference type="HAMAP" id="MF_01454">
    <property type="entry name" value="GTPase_Obg"/>
    <property type="match status" value="1"/>
</dbReference>
<dbReference type="Gene3D" id="2.70.210.12">
    <property type="entry name" value="GTP1/OBG domain"/>
    <property type="match status" value="1"/>
</dbReference>
<protein>
    <recommendedName>
        <fullName evidence="7">GTPase Obg</fullName>
        <ecNumber evidence="7">3.6.5.-</ecNumber>
    </recommendedName>
    <alternativeName>
        <fullName evidence="7">GTP-binding protein Obg</fullName>
    </alternativeName>
</protein>
<sequence>MMFIDEITITVTSGKGGRGGVAFNTIKMSLGPTGGNGGRGGSVYFEGISDLGALSQFRYKKDIEAKNGANGKAQFSDGPDAADVVLRIPVGTVIRIIETGDVKEVLKMGERILAAKGGRGGKGNYKFRSPKNTSPREFQPGLPGEHFTLKLDLKLIADVGFIGLPNAGKSSLLNELTKAKSKVANYAFTTLEPHLGAYYDLILADIPGLIEGSSGGKGLGTKFLRHIERTKILFHLISAESEDPVKDYKIIRNELVSYKKDLEGKTEYVFLSKSDVVPPPEIKKKIAALKKVFKNVFPLSIHDEESLEKVKKILNKISNSK</sequence>
<feature type="domain" description="OBG-type G" evidence="8">
    <location>
        <begin position="157"/>
        <end position="319"/>
    </location>
</feature>
<comment type="subunit">
    <text evidence="7">Monomer.</text>
</comment>
<feature type="binding site" evidence="7">
    <location>
        <begin position="300"/>
        <end position="302"/>
    </location>
    <ligand>
        <name>GTP</name>
        <dbReference type="ChEBI" id="CHEBI:37565"/>
    </ligand>
</feature>
<dbReference type="SUPFAM" id="SSF52540">
    <property type="entry name" value="P-loop containing nucleoside triphosphate hydrolases"/>
    <property type="match status" value="1"/>
</dbReference>
<dbReference type="STRING" id="1802128.A3H64_01610"/>
<dbReference type="GO" id="GO:0005737">
    <property type="term" value="C:cytoplasm"/>
    <property type="evidence" value="ECO:0007669"/>
    <property type="project" value="UniProtKB-SubCell"/>
</dbReference>
<dbReference type="InterPro" id="IPR027417">
    <property type="entry name" value="P-loop_NTPase"/>
</dbReference>
<dbReference type="NCBIfam" id="NF008956">
    <property type="entry name" value="PRK12299.1"/>
    <property type="match status" value="1"/>
</dbReference>
<evidence type="ECO:0000256" key="1">
    <source>
        <dbReference type="ARBA" id="ARBA00007699"/>
    </source>
</evidence>
<organism evidence="10 11">
    <name type="scientific">Candidatus Ryanbacteria bacterium RIFCSPLOWO2_02_FULL_45_11c</name>
    <dbReference type="NCBI Taxonomy" id="1802128"/>
    <lineage>
        <taxon>Bacteria</taxon>
        <taxon>Candidatus Ryaniibacteriota</taxon>
    </lineage>
</organism>
<feature type="binding site" evidence="7">
    <location>
        <position position="170"/>
    </location>
    <ligand>
        <name>Mg(2+)</name>
        <dbReference type="ChEBI" id="CHEBI:18420"/>
    </ligand>
</feature>
<keyword evidence="5 7" id="KW-0460">Magnesium</keyword>
<evidence type="ECO:0000256" key="2">
    <source>
        <dbReference type="ARBA" id="ARBA00022490"/>
    </source>
</evidence>
<evidence type="ECO:0000313" key="10">
    <source>
        <dbReference type="EMBL" id="OGZ54675.1"/>
    </source>
</evidence>
<dbReference type="InterPro" id="IPR014100">
    <property type="entry name" value="GTP-bd_Obg/CgtA"/>
</dbReference>
<dbReference type="SUPFAM" id="SSF82051">
    <property type="entry name" value="Obg GTP-binding protein N-terminal domain"/>
    <property type="match status" value="1"/>
</dbReference>
<feature type="binding site" evidence="7">
    <location>
        <position position="190"/>
    </location>
    <ligand>
        <name>Mg(2+)</name>
        <dbReference type="ChEBI" id="CHEBI:18420"/>
    </ligand>
</feature>
<comment type="similarity">
    <text evidence="1 7">Belongs to the TRAFAC class OBG-HflX-like GTPase superfamily. OBG GTPase family.</text>
</comment>
<comment type="subcellular location">
    <subcellularLocation>
        <location evidence="7">Cytoplasm</location>
    </subcellularLocation>
</comment>
<dbReference type="InterPro" id="IPR005225">
    <property type="entry name" value="Small_GTP-bd"/>
</dbReference>
<keyword evidence="6 7" id="KW-0342">GTP-binding</keyword>
<evidence type="ECO:0000313" key="11">
    <source>
        <dbReference type="Proteomes" id="UP000178186"/>
    </source>
</evidence>
<gene>
    <name evidence="7" type="primary">obg</name>
    <name evidence="10" type="ORF">A3H64_01610</name>
</gene>
<reference evidence="10 11" key="1">
    <citation type="journal article" date="2016" name="Nat. Commun.">
        <title>Thousands of microbial genomes shed light on interconnected biogeochemical processes in an aquifer system.</title>
        <authorList>
            <person name="Anantharaman K."/>
            <person name="Brown C.T."/>
            <person name="Hug L.A."/>
            <person name="Sharon I."/>
            <person name="Castelle C.J."/>
            <person name="Probst A.J."/>
            <person name="Thomas B.C."/>
            <person name="Singh A."/>
            <person name="Wilkins M.J."/>
            <person name="Karaoz U."/>
            <person name="Brodie E.L."/>
            <person name="Williams K.H."/>
            <person name="Hubbard S.S."/>
            <person name="Banfield J.F."/>
        </authorList>
    </citation>
    <scope>NUCLEOTIDE SEQUENCE [LARGE SCALE GENOMIC DNA]</scope>
</reference>
<dbReference type="GO" id="GO:0042254">
    <property type="term" value="P:ribosome biogenesis"/>
    <property type="evidence" value="ECO:0007669"/>
    <property type="project" value="UniProtKB-UniRule"/>
</dbReference>
<dbReference type="NCBIfam" id="TIGR00231">
    <property type="entry name" value="small_GTP"/>
    <property type="match status" value="1"/>
</dbReference>
<dbReference type="PRINTS" id="PR00326">
    <property type="entry name" value="GTP1OBG"/>
</dbReference>
<dbReference type="AlphaFoldDB" id="A0A1G2GWU1"/>
<accession>A0A1G2GWU1</accession>
<keyword evidence="3 7" id="KW-0547">Nucleotide-binding</keyword>
<dbReference type="PROSITE" id="PS51710">
    <property type="entry name" value="G_OBG"/>
    <property type="match status" value="1"/>
</dbReference>
<dbReference type="InterPro" id="IPR036726">
    <property type="entry name" value="GTP1_OBG_dom_sf"/>
</dbReference>
<dbReference type="Gene3D" id="3.40.50.300">
    <property type="entry name" value="P-loop containing nucleotide triphosphate hydrolases"/>
    <property type="match status" value="1"/>
</dbReference>
<dbReference type="Pfam" id="PF01018">
    <property type="entry name" value="GTP1_OBG"/>
    <property type="match status" value="1"/>
</dbReference>
<evidence type="ECO:0000259" key="9">
    <source>
        <dbReference type="PROSITE" id="PS51883"/>
    </source>
</evidence>
<evidence type="ECO:0000256" key="4">
    <source>
        <dbReference type="ARBA" id="ARBA00022801"/>
    </source>
</evidence>
<dbReference type="InterPro" id="IPR006073">
    <property type="entry name" value="GTP-bd"/>
</dbReference>
<evidence type="ECO:0000256" key="6">
    <source>
        <dbReference type="ARBA" id="ARBA00023134"/>
    </source>
</evidence>
<dbReference type="InterPro" id="IPR031167">
    <property type="entry name" value="G_OBG"/>
</dbReference>
<dbReference type="PIRSF" id="PIRSF002401">
    <property type="entry name" value="GTP_bd_Obg/CgtA"/>
    <property type="match status" value="1"/>
</dbReference>
<evidence type="ECO:0000256" key="3">
    <source>
        <dbReference type="ARBA" id="ARBA00022741"/>
    </source>
</evidence>
<dbReference type="FunFam" id="2.70.210.12:FF:000001">
    <property type="entry name" value="GTPase Obg"/>
    <property type="match status" value="1"/>
</dbReference>
<keyword evidence="7" id="KW-0479">Metal-binding</keyword>
<feature type="binding site" evidence="7">
    <location>
        <begin position="205"/>
        <end position="208"/>
    </location>
    <ligand>
        <name>GTP</name>
        <dbReference type="ChEBI" id="CHEBI:37565"/>
    </ligand>
</feature>
<name>A0A1G2GWU1_9BACT</name>
<dbReference type="InterPro" id="IPR006169">
    <property type="entry name" value="GTP1_OBG_dom"/>
</dbReference>
<comment type="cofactor">
    <cofactor evidence="7">
        <name>Mg(2+)</name>
        <dbReference type="ChEBI" id="CHEBI:18420"/>
    </cofactor>
</comment>
<dbReference type="EMBL" id="MHNY01000042">
    <property type="protein sequence ID" value="OGZ54675.1"/>
    <property type="molecule type" value="Genomic_DNA"/>
</dbReference>
<dbReference type="Proteomes" id="UP000178186">
    <property type="component" value="Unassembled WGS sequence"/>
</dbReference>
<evidence type="ECO:0000256" key="5">
    <source>
        <dbReference type="ARBA" id="ARBA00022842"/>
    </source>
</evidence>
<feature type="binding site" evidence="7">
    <location>
        <begin position="163"/>
        <end position="170"/>
    </location>
    <ligand>
        <name>GTP</name>
        <dbReference type="ChEBI" id="CHEBI:37565"/>
    </ligand>
</feature>
<dbReference type="Pfam" id="PF01926">
    <property type="entry name" value="MMR_HSR1"/>
    <property type="match status" value="1"/>
</dbReference>
<dbReference type="GO" id="GO:0005525">
    <property type="term" value="F:GTP binding"/>
    <property type="evidence" value="ECO:0007669"/>
    <property type="project" value="UniProtKB-UniRule"/>
</dbReference>
<dbReference type="CDD" id="cd01898">
    <property type="entry name" value="Obg"/>
    <property type="match status" value="1"/>
</dbReference>
<dbReference type="GO" id="GO:0003924">
    <property type="term" value="F:GTPase activity"/>
    <property type="evidence" value="ECO:0007669"/>
    <property type="project" value="UniProtKB-UniRule"/>
</dbReference>
<dbReference type="InterPro" id="IPR045086">
    <property type="entry name" value="OBG_GTPase"/>
</dbReference>
<keyword evidence="2 7" id="KW-0963">Cytoplasm</keyword>
<dbReference type="PANTHER" id="PTHR11702:SF31">
    <property type="entry name" value="MITOCHONDRIAL RIBOSOME-ASSOCIATED GTPASE 2"/>
    <property type="match status" value="1"/>
</dbReference>
<comment type="caution">
    <text evidence="10">The sequence shown here is derived from an EMBL/GenBank/DDBJ whole genome shotgun (WGS) entry which is preliminary data.</text>
</comment>
<comment type="function">
    <text evidence="7">An essential GTPase which binds GTP, GDP and possibly (p)ppGpp with moderate affinity, with high nucleotide exchange rates and a fairly low GTP hydrolysis rate. Plays a role in control of the cell cycle, stress response, ribosome biogenesis and in those bacteria that undergo differentiation, in morphogenesis control.</text>
</comment>
<dbReference type="PANTHER" id="PTHR11702">
    <property type="entry name" value="DEVELOPMENTALLY REGULATED GTP-BINDING PROTEIN-RELATED"/>
    <property type="match status" value="1"/>
</dbReference>
<feature type="binding site" evidence="7">
    <location>
        <begin position="272"/>
        <end position="275"/>
    </location>
    <ligand>
        <name>GTP</name>
        <dbReference type="ChEBI" id="CHEBI:37565"/>
    </ligand>
</feature>
<keyword evidence="4 7" id="KW-0378">Hydrolase</keyword>
<evidence type="ECO:0000259" key="8">
    <source>
        <dbReference type="PROSITE" id="PS51710"/>
    </source>
</evidence>
<dbReference type="NCBIfam" id="TIGR02729">
    <property type="entry name" value="Obg_CgtA"/>
    <property type="match status" value="1"/>
</dbReference>
<dbReference type="GO" id="GO:0000287">
    <property type="term" value="F:magnesium ion binding"/>
    <property type="evidence" value="ECO:0007669"/>
    <property type="project" value="InterPro"/>
</dbReference>
<feature type="domain" description="Obg" evidence="9">
    <location>
        <begin position="1"/>
        <end position="156"/>
    </location>
</feature>
<feature type="binding site" evidence="7">
    <location>
        <begin position="188"/>
        <end position="192"/>
    </location>
    <ligand>
        <name>GTP</name>
        <dbReference type="ChEBI" id="CHEBI:37565"/>
    </ligand>
</feature>
<evidence type="ECO:0000256" key="7">
    <source>
        <dbReference type="HAMAP-Rule" id="MF_01454"/>
    </source>
</evidence>
<proteinExistence type="inferred from homology"/>
<dbReference type="PROSITE" id="PS51883">
    <property type="entry name" value="OBG"/>
    <property type="match status" value="1"/>
</dbReference>